<organism evidence="2 3">
    <name type="scientific">Brachionus plicatilis</name>
    <name type="common">Marine rotifer</name>
    <name type="synonym">Brachionus muelleri</name>
    <dbReference type="NCBI Taxonomy" id="10195"/>
    <lineage>
        <taxon>Eukaryota</taxon>
        <taxon>Metazoa</taxon>
        <taxon>Spiralia</taxon>
        <taxon>Gnathifera</taxon>
        <taxon>Rotifera</taxon>
        <taxon>Eurotatoria</taxon>
        <taxon>Monogononta</taxon>
        <taxon>Pseudotrocha</taxon>
        <taxon>Ploima</taxon>
        <taxon>Brachionidae</taxon>
        <taxon>Brachionus</taxon>
    </lineage>
</organism>
<evidence type="ECO:0000256" key="1">
    <source>
        <dbReference type="SAM" id="SignalP"/>
    </source>
</evidence>
<proteinExistence type="predicted"/>
<name>A0A3M7QQ80_BRAPC</name>
<sequence>MDYFKLLLLLAIFINMLFVTSHRHEIIYDELKDIVTIKQFKNFSDIHFQDKVLIHYTIIPLFQFIPRDKIILGDDFALMTQNIQFRHLPQKIQFLAIIKLI</sequence>
<keyword evidence="3" id="KW-1185">Reference proteome</keyword>
<keyword evidence="1" id="KW-0732">Signal</keyword>
<evidence type="ECO:0000313" key="3">
    <source>
        <dbReference type="Proteomes" id="UP000276133"/>
    </source>
</evidence>
<evidence type="ECO:0000313" key="2">
    <source>
        <dbReference type="EMBL" id="RNA13369.1"/>
    </source>
</evidence>
<protein>
    <submittedName>
        <fullName evidence="2">Uncharacterized protein</fullName>
    </submittedName>
</protein>
<dbReference type="Proteomes" id="UP000276133">
    <property type="component" value="Unassembled WGS sequence"/>
</dbReference>
<dbReference type="AlphaFoldDB" id="A0A3M7QQ80"/>
<reference evidence="2 3" key="1">
    <citation type="journal article" date="2018" name="Sci. Rep.">
        <title>Genomic signatures of local adaptation to the degree of environmental predictability in rotifers.</title>
        <authorList>
            <person name="Franch-Gras L."/>
            <person name="Hahn C."/>
            <person name="Garcia-Roger E.M."/>
            <person name="Carmona M.J."/>
            <person name="Serra M."/>
            <person name="Gomez A."/>
        </authorList>
    </citation>
    <scope>NUCLEOTIDE SEQUENCE [LARGE SCALE GENOMIC DNA]</scope>
    <source>
        <strain evidence="2">HYR1</strain>
    </source>
</reference>
<comment type="caution">
    <text evidence="2">The sequence shown here is derived from an EMBL/GenBank/DDBJ whole genome shotgun (WGS) entry which is preliminary data.</text>
</comment>
<dbReference type="EMBL" id="REGN01005435">
    <property type="protein sequence ID" value="RNA13369.1"/>
    <property type="molecule type" value="Genomic_DNA"/>
</dbReference>
<feature type="chain" id="PRO_5018258839" evidence="1">
    <location>
        <begin position="24"/>
        <end position="101"/>
    </location>
</feature>
<accession>A0A3M7QQ80</accession>
<feature type="signal peptide" evidence="1">
    <location>
        <begin position="1"/>
        <end position="23"/>
    </location>
</feature>
<gene>
    <name evidence="2" type="ORF">BpHYR1_044342</name>
</gene>